<keyword evidence="1" id="KW-0723">Serine/threonine-protein kinase</keyword>
<evidence type="ECO:0000313" key="5">
    <source>
        <dbReference type="Proteomes" id="UP000198928"/>
    </source>
</evidence>
<keyword evidence="5" id="KW-1185">Reference proteome</keyword>
<dbReference type="PANTHER" id="PTHR35526:SF3">
    <property type="entry name" value="ANTI-SIGMA-F FACTOR RSBW"/>
    <property type="match status" value="1"/>
</dbReference>
<organism evidence="4 5">
    <name type="scientific">Streptomyces pini</name>
    <dbReference type="NCBI Taxonomy" id="1520580"/>
    <lineage>
        <taxon>Bacteria</taxon>
        <taxon>Bacillati</taxon>
        <taxon>Actinomycetota</taxon>
        <taxon>Actinomycetes</taxon>
        <taxon>Kitasatosporales</taxon>
        <taxon>Streptomycetaceae</taxon>
        <taxon>Streptomyces</taxon>
    </lineage>
</organism>
<accession>A0A1I4LFF0</accession>
<protein>
    <submittedName>
        <fullName evidence="4">Histidine kinase-like ATPase domain-containing protein</fullName>
    </submittedName>
</protein>
<dbReference type="Pfam" id="PF13581">
    <property type="entry name" value="HATPase_c_2"/>
    <property type="match status" value="1"/>
</dbReference>
<reference evidence="5" key="1">
    <citation type="submission" date="2016-10" db="EMBL/GenBank/DDBJ databases">
        <authorList>
            <person name="Varghese N."/>
            <person name="Submissions S."/>
        </authorList>
    </citation>
    <scope>NUCLEOTIDE SEQUENCE [LARGE SCALE GENOMIC DNA]</scope>
    <source>
        <strain evidence="5">PL19</strain>
    </source>
</reference>
<sequence>MATPHHVTFRLSRRRSSVPRARALLGAVLGEWRVGQDVLETAELVLSELVTNAVRVRVPNDRQVGVKIAHSQADGLLRLEVSDAGDGWPKVRDPGEDETGGRGLLLVESLAHRWGVRKRACGIGKTVWAELKAPDLVSAPVESEIAAVTVQPGQQVRLWGLWKTIRSVRGERSPLGGLAMVLELDDGPAMRVDAAEPLIVKDGEEAVTADTEEPAAGSGQADHGVPGAPAQPRSGNDDRSAEQVDG</sequence>
<evidence type="ECO:0000256" key="1">
    <source>
        <dbReference type="ARBA" id="ARBA00022527"/>
    </source>
</evidence>
<evidence type="ECO:0000313" key="4">
    <source>
        <dbReference type="EMBL" id="SFL89629.1"/>
    </source>
</evidence>
<evidence type="ECO:0000256" key="2">
    <source>
        <dbReference type="SAM" id="MobiDB-lite"/>
    </source>
</evidence>
<feature type="region of interest" description="Disordered" evidence="2">
    <location>
        <begin position="201"/>
        <end position="246"/>
    </location>
</feature>
<proteinExistence type="predicted"/>
<feature type="compositionally biased region" description="Basic and acidic residues" evidence="2">
    <location>
        <begin position="235"/>
        <end position="246"/>
    </location>
</feature>
<dbReference type="AlphaFoldDB" id="A0A1I4LFF0"/>
<dbReference type="Gene3D" id="3.30.565.10">
    <property type="entry name" value="Histidine kinase-like ATPase, C-terminal domain"/>
    <property type="match status" value="1"/>
</dbReference>
<name>A0A1I4LFF0_9ACTN</name>
<feature type="domain" description="Histidine kinase/HSP90-like ATPase" evidence="3">
    <location>
        <begin position="15"/>
        <end position="118"/>
    </location>
</feature>
<dbReference type="InterPro" id="IPR003594">
    <property type="entry name" value="HATPase_dom"/>
</dbReference>
<dbReference type="SUPFAM" id="SSF55874">
    <property type="entry name" value="ATPase domain of HSP90 chaperone/DNA topoisomerase II/histidine kinase"/>
    <property type="match status" value="1"/>
</dbReference>
<dbReference type="InterPro" id="IPR036890">
    <property type="entry name" value="HATPase_C_sf"/>
</dbReference>
<keyword evidence="4" id="KW-0418">Kinase</keyword>
<dbReference type="PANTHER" id="PTHR35526">
    <property type="entry name" value="ANTI-SIGMA-F FACTOR RSBW-RELATED"/>
    <property type="match status" value="1"/>
</dbReference>
<dbReference type="Proteomes" id="UP000198928">
    <property type="component" value="Unassembled WGS sequence"/>
</dbReference>
<dbReference type="EMBL" id="FOSG01000031">
    <property type="protein sequence ID" value="SFL89629.1"/>
    <property type="molecule type" value="Genomic_DNA"/>
</dbReference>
<dbReference type="OrthoDB" id="4251531at2"/>
<gene>
    <name evidence="4" type="ORF">SAMN05192584_13124</name>
</gene>
<evidence type="ECO:0000259" key="3">
    <source>
        <dbReference type="Pfam" id="PF13581"/>
    </source>
</evidence>
<dbReference type="CDD" id="cd16936">
    <property type="entry name" value="HATPase_RsbW-like"/>
    <property type="match status" value="1"/>
</dbReference>
<dbReference type="GO" id="GO:0004674">
    <property type="term" value="F:protein serine/threonine kinase activity"/>
    <property type="evidence" value="ECO:0007669"/>
    <property type="project" value="UniProtKB-KW"/>
</dbReference>
<keyword evidence="4" id="KW-0808">Transferase</keyword>
<dbReference type="InterPro" id="IPR050267">
    <property type="entry name" value="Anti-sigma-factor_SerPK"/>
</dbReference>